<evidence type="ECO:0008006" key="3">
    <source>
        <dbReference type="Google" id="ProtNLM"/>
    </source>
</evidence>
<dbReference type="EMBL" id="CP006721">
    <property type="protein sequence ID" value="AGX42648.1"/>
    <property type="molecule type" value="Genomic_DNA"/>
</dbReference>
<dbReference type="PATRIC" id="fig|1345695.10.peg.3766"/>
<proteinExistence type="predicted"/>
<dbReference type="AlphaFoldDB" id="U5MQ49"/>
<dbReference type="RefSeq" id="WP_022745128.1">
    <property type="nucleotide sequence ID" value="NC_022571.1"/>
</dbReference>
<dbReference type="InterPro" id="IPR029068">
    <property type="entry name" value="Glyas_Bleomycin-R_OHBP_Dase"/>
</dbReference>
<dbReference type="Proteomes" id="UP000017118">
    <property type="component" value="Chromosome"/>
</dbReference>
<name>U5MQ49_CLOSA</name>
<keyword evidence="2" id="KW-1185">Reference proteome</keyword>
<organism evidence="1 2">
    <name type="scientific">Clostridium saccharobutylicum DSM 13864</name>
    <dbReference type="NCBI Taxonomy" id="1345695"/>
    <lineage>
        <taxon>Bacteria</taxon>
        <taxon>Bacillati</taxon>
        <taxon>Bacillota</taxon>
        <taxon>Clostridia</taxon>
        <taxon>Eubacteriales</taxon>
        <taxon>Clostridiaceae</taxon>
        <taxon>Clostridium</taxon>
    </lineage>
</organism>
<gene>
    <name evidence="1" type="ORF">CLSA_c16500</name>
</gene>
<reference evidence="1 2" key="1">
    <citation type="journal article" date="2013" name="Genome Announc.">
        <title>Complete Genome Sequence of the Solvent Producer Clostridium saccharobutylicum NCP262 (DSM 13864).</title>
        <authorList>
            <person name="Poehlein A."/>
            <person name="Hartwich K."/>
            <person name="Krabben P."/>
            <person name="Ehrenreich A."/>
            <person name="Liebl W."/>
            <person name="Durre P."/>
            <person name="Gottschalk G."/>
            <person name="Daniel R."/>
        </authorList>
    </citation>
    <scope>NUCLEOTIDE SEQUENCE [LARGE SCALE GENOMIC DNA]</scope>
    <source>
        <strain evidence="1">DSM 13864</strain>
    </source>
</reference>
<dbReference type="GeneID" id="55476985"/>
<dbReference type="OrthoDB" id="1492945at2"/>
<sequence>MQINKILTVDSLEEYKEVLLNIGATMIKDIQKVATGWNMTVKHKDGIVVEYVQRNVD</sequence>
<dbReference type="KEGG" id="csb:CLSA_c16500"/>
<evidence type="ECO:0000313" key="1">
    <source>
        <dbReference type="EMBL" id="AGX42648.1"/>
    </source>
</evidence>
<protein>
    <recommendedName>
        <fullName evidence="3">Glyoxalase</fullName>
    </recommendedName>
</protein>
<evidence type="ECO:0000313" key="2">
    <source>
        <dbReference type="Proteomes" id="UP000017118"/>
    </source>
</evidence>
<accession>U5MQ49</accession>
<dbReference type="HOGENOM" id="CLU_2988652_0_0_9"/>
<dbReference type="eggNOG" id="COG0346">
    <property type="taxonomic scope" value="Bacteria"/>
</dbReference>
<dbReference type="Gene3D" id="3.10.180.10">
    <property type="entry name" value="2,3-Dihydroxybiphenyl 1,2-Dioxygenase, domain 1"/>
    <property type="match status" value="1"/>
</dbReference>